<sequence>MLIYSSLGKHRAADCMYLNSRAECLSAR</sequence>
<reference evidence="1 2" key="1">
    <citation type="journal article" date="2013" name="PLoS Genet.">
        <title>The genome and development-dependent transcriptomes of Pyronema confluens: a window into fungal evolution.</title>
        <authorList>
            <person name="Traeger S."/>
            <person name="Altegoer F."/>
            <person name="Freitag M."/>
            <person name="Gabaldon T."/>
            <person name="Kempken F."/>
            <person name="Kumar A."/>
            <person name="Marcet-Houben M."/>
            <person name="Poggeler S."/>
            <person name="Stajich J.E."/>
            <person name="Nowrousian M."/>
        </authorList>
    </citation>
    <scope>NUCLEOTIDE SEQUENCE [LARGE SCALE GENOMIC DNA]</scope>
    <source>
        <strain evidence="2">CBS 100304</strain>
        <tissue evidence="1">Vegetative mycelium</tissue>
    </source>
</reference>
<organism evidence="1 2">
    <name type="scientific">Pyronema omphalodes (strain CBS 100304)</name>
    <name type="common">Pyronema confluens</name>
    <dbReference type="NCBI Taxonomy" id="1076935"/>
    <lineage>
        <taxon>Eukaryota</taxon>
        <taxon>Fungi</taxon>
        <taxon>Dikarya</taxon>
        <taxon>Ascomycota</taxon>
        <taxon>Pezizomycotina</taxon>
        <taxon>Pezizomycetes</taxon>
        <taxon>Pezizales</taxon>
        <taxon>Pyronemataceae</taxon>
        <taxon>Pyronema</taxon>
    </lineage>
</organism>
<keyword evidence="2" id="KW-1185">Reference proteome</keyword>
<protein>
    <submittedName>
        <fullName evidence="1">Uncharacterized protein</fullName>
    </submittedName>
</protein>
<name>U4KW75_PYROM</name>
<proteinExistence type="predicted"/>
<evidence type="ECO:0000313" key="1">
    <source>
        <dbReference type="EMBL" id="CCX05933.1"/>
    </source>
</evidence>
<dbReference type="EMBL" id="HF935277">
    <property type="protein sequence ID" value="CCX05933.1"/>
    <property type="molecule type" value="Genomic_DNA"/>
</dbReference>
<dbReference type="Proteomes" id="UP000018144">
    <property type="component" value="Unassembled WGS sequence"/>
</dbReference>
<gene>
    <name evidence="1" type="ORF">PCON_05520</name>
</gene>
<dbReference type="AlphaFoldDB" id="U4KW75"/>
<evidence type="ECO:0000313" key="2">
    <source>
        <dbReference type="Proteomes" id="UP000018144"/>
    </source>
</evidence>
<accession>U4KW75</accession>